<evidence type="ECO:0000256" key="1">
    <source>
        <dbReference type="SAM" id="Coils"/>
    </source>
</evidence>
<evidence type="ECO:0000259" key="2">
    <source>
        <dbReference type="PROSITE" id="PS50112"/>
    </source>
</evidence>
<dbReference type="InterPro" id="IPR013656">
    <property type="entry name" value="PAS_4"/>
</dbReference>
<reference evidence="3 4" key="1">
    <citation type="submission" date="2015-09" db="EMBL/GenBank/DDBJ databases">
        <authorList>
            <consortium name="Pathogen Informatics"/>
        </authorList>
    </citation>
    <scope>NUCLEOTIDE SEQUENCE [LARGE SCALE GENOMIC DNA]</scope>
    <source>
        <strain evidence="3 4">2789STDY5608840</strain>
    </source>
</reference>
<feature type="coiled-coil region" evidence="1">
    <location>
        <begin position="7"/>
        <end position="37"/>
    </location>
</feature>
<dbReference type="Gene3D" id="3.30.450.20">
    <property type="entry name" value="PAS domain"/>
    <property type="match status" value="1"/>
</dbReference>
<sequence>MDSERTVKTMAEQLEALTKENERLKQELSVLRQEKEKANPVSFKERYAVKILNSLPDMLTVFDHNEIGIEVVSNEETNHVGVTNEDFVGMHMRNMVPPEAYQNIHSNMQHAVATGAVHRRIRSD</sequence>
<dbReference type="STRING" id="338188.ERS852397_01663"/>
<evidence type="ECO:0000313" key="3">
    <source>
        <dbReference type="EMBL" id="CUO25679.1"/>
    </source>
</evidence>
<dbReference type="EMBL" id="CYZH01000007">
    <property type="protein sequence ID" value="CUO25679.1"/>
    <property type="molecule type" value="Genomic_DNA"/>
</dbReference>
<feature type="domain" description="PAS" evidence="2">
    <location>
        <begin position="44"/>
        <end position="115"/>
    </location>
</feature>
<protein>
    <submittedName>
        <fullName evidence="3">PAS domain S-box</fullName>
    </submittedName>
</protein>
<gene>
    <name evidence="3" type="ORF">ERS852397_01663</name>
</gene>
<accession>A0A174DN02</accession>
<dbReference type="PROSITE" id="PS50112">
    <property type="entry name" value="PAS"/>
    <property type="match status" value="1"/>
</dbReference>
<dbReference type="InterPro" id="IPR035965">
    <property type="entry name" value="PAS-like_dom_sf"/>
</dbReference>
<dbReference type="AlphaFoldDB" id="A0A174DN02"/>
<name>A0A174DN02_9BACE</name>
<dbReference type="SUPFAM" id="SSF55785">
    <property type="entry name" value="PYP-like sensor domain (PAS domain)"/>
    <property type="match status" value="1"/>
</dbReference>
<dbReference type="Pfam" id="PF08448">
    <property type="entry name" value="PAS_4"/>
    <property type="match status" value="1"/>
</dbReference>
<keyword evidence="1" id="KW-0175">Coiled coil</keyword>
<dbReference type="InterPro" id="IPR000014">
    <property type="entry name" value="PAS"/>
</dbReference>
<evidence type="ECO:0000313" key="4">
    <source>
        <dbReference type="Proteomes" id="UP000095517"/>
    </source>
</evidence>
<proteinExistence type="predicted"/>
<organism evidence="3 4">
    <name type="scientific">Bacteroides finegoldii</name>
    <dbReference type="NCBI Taxonomy" id="338188"/>
    <lineage>
        <taxon>Bacteria</taxon>
        <taxon>Pseudomonadati</taxon>
        <taxon>Bacteroidota</taxon>
        <taxon>Bacteroidia</taxon>
        <taxon>Bacteroidales</taxon>
        <taxon>Bacteroidaceae</taxon>
        <taxon>Bacteroides</taxon>
    </lineage>
</organism>
<dbReference type="Proteomes" id="UP000095517">
    <property type="component" value="Unassembled WGS sequence"/>
</dbReference>